<protein>
    <submittedName>
        <fullName evidence="6">UDP-N-acetylmuramoyl-tripeptide--D-alanyl-D-alanine ligase</fullName>
        <ecNumber evidence="6">6.3.2.10</ecNumber>
    </submittedName>
</protein>
<dbReference type="InterPro" id="IPR004101">
    <property type="entry name" value="Mur_ligase_C"/>
</dbReference>
<dbReference type="PANTHER" id="PTHR43024:SF1">
    <property type="entry name" value="UDP-N-ACETYLMURAMOYL-TRIPEPTIDE--D-ALANYL-D-ALANINE LIGASE"/>
    <property type="match status" value="1"/>
</dbReference>
<feature type="domain" description="Mur ligase C-terminal" evidence="4">
    <location>
        <begin position="332"/>
        <end position="441"/>
    </location>
</feature>
<dbReference type="PANTHER" id="PTHR43024">
    <property type="entry name" value="UDP-N-ACETYLMURAMOYL-TRIPEPTIDE--D-ALANYL-D-ALANINE LIGASE"/>
    <property type="match status" value="1"/>
</dbReference>
<comment type="caution">
    <text evidence="6">The sequence shown here is derived from an EMBL/GenBank/DDBJ whole genome shotgun (WGS) entry which is preliminary data.</text>
</comment>
<dbReference type="Gene3D" id="3.90.190.20">
    <property type="entry name" value="Mur ligase, C-terminal domain"/>
    <property type="match status" value="1"/>
</dbReference>
<dbReference type="SUPFAM" id="SSF53623">
    <property type="entry name" value="MurD-like peptide ligases, catalytic domain"/>
    <property type="match status" value="1"/>
</dbReference>
<evidence type="ECO:0000256" key="3">
    <source>
        <dbReference type="ARBA" id="ARBA00022840"/>
    </source>
</evidence>
<evidence type="ECO:0000313" key="7">
    <source>
        <dbReference type="Proteomes" id="UP001477870"/>
    </source>
</evidence>
<dbReference type="SUPFAM" id="SSF53244">
    <property type="entry name" value="MurD-like peptide ligases, peptide-binding domain"/>
    <property type="match status" value="1"/>
</dbReference>
<name>A0ABU9T9Q7_9HYPH</name>
<keyword evidence="2" id="KW-0547">Nucleotide-binding</keyword>
<dbReference type="Pfam" id="PF02875">
    <property type="entry name" value="Mur_ligase_C"/>
    <property type="match status" value="1"/>
</dbReference>
<dbReference type="EC" id="6.3.2.10" evidence="6"/>
<organism evidence="6 7">
    <name type="scientific">Ahrensia kielensis</name>
    <dbReference type="NCBI Taxonomy" id="76980"/>
    <lineage>
        <taxon>Bacteria</taxon>
        <taxon>Pseudomonadati</taxon>
        <taxon>Pseudomonadota</taxon>
        <taxon>Alphaproteobacteria</taxon>
        <taxon>Hyphomicrobiales</taxon>
        <taxon>Ahrensiaceae</taxon>
        <taxon>Ahrensia</taxon>
    </lineage>
</organism>
<dbReference type="InterPro" id="IPR013221">
    <property type="entry name" value="Mur_ligase_cen"/>
</dbReference>
<keyword evidence="1 6" id="KW-0436">Ligase</keyword>
<keyword evidence="3" id="KW-0067">ATP-binding</keyword>
<evidence type="ECO:0000259" key="5">
    <source>
        <dbReference type="Pfam" id="PF08245"/>
    </source>
</evidence>
<dbReference type="Proteomes" id="UP001477870">
    <property type="component" value="Unassembled WGS sequence"/>
</dbReference>
<dbReference type="EMBL" id="JBBMQO010000007">
    <property type="protein sequence ID" value="MEM5502610.1"/>
    <property type="molecule type" value="Genomic_DNA"/>
</dbReference>
<reference evidence="6 7" key="1">
    <citation type="submission" date="2024-03" db="EMBL/GenBank/DDBJ databases">
        <title>Community enrichment and isolation of bacterial strains for fucoidan degradation.</title>
        <authorList>
            <person name="Sichert A."/>
        </authorList>
    </citation>
    <scope>NUCLEOTIDE SEQUENCE [LARGE SCALE GENOMIC DNA]</scope>
    <source>
        <strain evidence="6 7">AS62</strain>
    </source>
</reference>
<accession>A0ABU9T9Q7</accession>
<dbReference type="InterPro" id="IPR036615">
    <property type="entry name" value="Mur_ligase_C_dom_sf"/>
</dbReference>
<keyword evidence="7" id="KW-1185">Reference proteome</keyword>
<feature type="domain" description="Mur ligase central" evidence="5">
    <location>
        <begin position="113"/>
        <end position="297"/>
    </location>
</feature>
<dbReference type="RefSeq" id="WP_342848878.1">
    <property type="nucleotide sequence ID" value="NZ_JBBMQO010000007.1"/>
</dbReference>
<dbReference type="Pfam" id="PF08245">
    <property type="entry name" value="Mur_ligase_M"/>
    <property type="match status" value="1"/>
</dbReference>
<dbReference type="GO" id="GO:0047480">
    <property type="term" value="F:UDP-N-acetylmuramoyl-tripeptide-D-alanyl-D-alanine ligase activity"/>
    <property type="evidence" value="ECO:0007669"/>
    <property type="project" value="UniProtKB-EC"/>
</dbReference>
<proteinExistence type="predicted"/>
<evidence type="ECO:0000256" key="2">
    <source>
        <dbReference type="ARBA" id="ARBA00022741"/>
    </source>
</evidence>
<evidence type="ECO:0000259" key="4">
    <source>
        <dbReference type="Pfam" id="PF02875"/>
    </source>
</evidence>
<evidence type="ECO:0000256" key="1">
    <source>
        <dbReference type="ARBA" id="ARBA00022598"/>
    </source>
</evidence>
<dbReference type="Gene3D" id="3.40.1190.10">
    <property type="entry name" value="Mur-like, catalytic domain"/>
    <property type="match status" value="1"/>
</dbReference>
<gene>
    <name evidence="6" type="primary">murF</name>
    <name evidence="6" type="ORF">WNY59_13525</name>
</gene>
<dbReference type="InterPro" id="IPR051046">
    <property type="entry name" value="MurCDEF_CellWall_CoF430Synth"/>
</dbReference>
<sequence length="457" mass="49396">MADWTLQNVAQIVGDCAWVEPGAEDLRVSGASIYLPTYRPGDIVFVRPESSGFGAPSGALTRNNIKPRLAIIQGDAPSNLNADAILKVTDQTEALFSLAREARRMIKSPIIAITGSVGKTSTTAMTQHTLSAIGPVYGTREGANVPRGVAWNLACVSSKDQFVVLELAIGKMRLNTALAKPDIAVFTNIHLAHLMYHSNLSTIAQRKARIFEGMAAGKCVVLNSDMNERAYLEKSARDRGLEILYYGRRAEDHVRLLSLDTSKAVAEIAIGDHVLRLENCLQHGLHMLENFLAICAVHLALGVTMENLADKFADFDVARGRGSVHQVPTQGGNFTLLDHSYNANPASMRASLVHLQSLPAQGRRIAVLGNMAELGDMAASEHDSLIEHVKSLGLDQVYTLGEGFDQVSGLASHTHLDGPQDLLTVLRNETRAGDAVLVKGSNSTGLYQMVKKFLNTQ</sequence>
<evidence type="ECO:0000313" key="6">
    <source>
        <dbReference type="EMBL" id="MEM5502610.1"/>
    </source>
</evidence>
<dbReference type="InterPro" id="IPR036565">
    <property type="entry name" value="Mur-like_cat_sf"/>
</dbReference>